<dbReference type="InterPro" id="IPR011032">
    <property type="entry name" value="GroES-like_sf"/>
</dbReference>
<dbReference type="InterPro" id="IPR050700">
    <property type="entry name" value="YIM1/Zinc_Alcohol_DH_Fams"/>
</dbReference>
<dbReference type="PANTHER" id="PTHR11695:SF648">
    <property type="entry name" value="ZINC-BINDING OXIDOREDUCTASE"/>
    <property type="match status" value="1"/>
</dbReference>
<accession>A0ABR3WCN2</accession>
<name>A0ABR3WCN2_9PEZI</name>
<dbReference type="SUPFAM" id="SSF51735">
    <property type="entry name" value="NAD(P)-binding Rossmann-fold domains"/>
    <property type="match status" value="1"/>
</dbReference>
<keyword evidence="1" id="KW-0560">Oxidoreductase</keyword>
<dbReference type="PROSITE" id="PS00059">
    <property type="entry name" value="ADH_ZINC"/>
    <property type="match status" value="1"/>
</dbReference>
<dbReference type="SMART" id="SM00829">
    <property type="entry name" value="PKS_ER"/>
    <property type="match status" value="1"/>
</dbReference>
<dbReference type="Pfam" id="PF08240">
    <property type="entry name" value="ADH_N"/>
    <property type="match status" value="1"/>
</dbReference>
<evidence type="ECO:0000313" key="4">
    <source>
        <dbReference type="Proteomes" id="UP001583177"/>
    </source>
</evidence>
<dbReference type="Gene3D" id="3.40.50.720">
    <property type="entry name" value="NAD(P)-binding Rossmann-like Domain"/>
    <property type="match status" value="1"/>
</dbReference>
<proteinExistence type="predicted"/>
<keyword evidence="4" id="KW-1185">Reference proteome</keyword>
<dbReference type="InterPro" id="IPR020843">
    <property type="entry name" value="ER"/>
</dbReference>
<dbReference type="SUPFAM" id="SSF50129">
    <property type="entry name" value="GroES-like"/>
    <property type="match status" value="1"/>
</dbReference>
<dbReference type="Proteomes" id="UP001583177">
    <property type="component" value="Unassembled WGS sequence"/>
</dbReference>
<reference evidence="3 4" key="1">
    <citation type="journal article" date="2024" name="IMA Fungus">
        <title>IMA Genome - F19 : A genome assembly and annotation guide to empower mycologists, including annotated draft genome sequences of Ceratocystis pirilliformis, Diaporthe australafricana, Fusarium ophioides, Paecilomyces lecythidis, and Sporothrix stenoceras.</title>
        <authorList>
            <person name="Aylward J."/>
            <person name="Wilson A.M."/>
            <person name="Visagie C.M."/>
            <person name="Spraker J."/>
            <person name="Barnes I."/>
            <person name="Buitendag C."/>
            <person name="Ceriani C."/>
            <person name="Del Mar Angel L."/>
            <person name="du Plessis D."/>
            <person name="Fuchs T."/>
            <person name="Gasser K."/>
            <person name="Kramer D."/>
            <person name="Li W."/>
            <person name="Munsamy K."/>
            <person name="Piso A."/>
            <person name="Price J.L."/>
            <person name="Sonnekus B."/>
            <person name="Thomas C."/>
            <person name="van der Nest A."/>
            <person name="van Dijk A."/>
            <person name="van Heerden A."/>
            <person name="van Vuuren N."/>
            <person name="Yilmaz N."/>
            <person name="Duong T.A."/>
            <person name="van der Merwe N.A."/>
            <person name="Wingfield M.J."/>
            <person name="Wingfield B.D."/>
        </authorList>
    </citation>
    <scope>NUCLEOTIDE SEQUENCE [LARGE SCALE GENOMIC DNA]</scope>
    <source>
        <strain evidence="3 4">CMW 18300</strain>
    </source>
</reference>
<protein>
    <recommendedName>
        <fullName evidence="2">Enoyl reductase (ER) domain-containing protein</fullName>
    </recommendedName>
</protein>
<comment type="caution">
    <text evidence="3">The sequence shown here is derived from an EMBL/GenBank/DDBJ whole genome shotgun (WGS) entry which is preliminary data.</text>
</comment>
<dbReference type="InterPro" id="IPR013154">
    <property type="entry name" value="ADH-like_N"/>
</dbReference>
<evidence type="ECO:0000256" key="1">
    <source>
        <dbReference type="ARBA" id="ARBA00023002"/>
    </source>
</evidence>
<feature type="domain" description="Enoyl reductase (ER)" evidence="2">
    <location>
        <begin position="14"/>
        <end position="372"/>
    </location>
</feature>
<evidence type="ECO:0000313" key="3">
    <source>
        <dbReference type="EMBL" id="KAL1858782.1"/>
    </source>
</evidence>
<dbReference type="EMBL" id="JAWRVE010000104">
    <property type="protein sequence ID" value="KAL1858782.1"/>
    <property type="molecule type" value="Genomic_DNA"/>
</dbReference>
<dbReference type="PANTHER" id="PTHR11695">
    <property type="entry name" value="ALCOHOL DEHYDROGENASE RELATED"/>
    <property type="match status" value="1"/>
</dbReference>
<dbReference type="Gene3D" id="3.90.180.10">
    <property type="entry name" value="Medium-chain alcohol dehydrogenases, catalytic domain"/>
    <property type="match status" value="1"/>
</dbReference>
<dbReference type="InterPro" id="IPR002328">
    <property type="entry name" value="ADH_Zn_CS"/>
</dbReference>
<organism evidence="3 4">
    <name type="scientific">Diaporthe australafricana</name>
    <dbReference type="NCBI Taxonomy" id="127596"/>
    <lineage>
        <taxon>Eukaryota</taxon>
        <taxon>Fungi</taxon>
        <taxon>Dikarya</taxon>
        <taxon>Ascomycota</taxon>
        <taxon>Pezizomycotina</taxon>
        <taxon>Sordariomycetes</taxon>
        <taxon>Sordariomycetidae</taxon>
        <taxon>Diaporthales</taxon>
        <taxon>Diaporthaceae</taxon>
        <taxon>Diaporthe</taxon>
    </lineage>
</organism>
<sequence length="375" mass="40204">MRALVAPKYCRPDGYEVLQLPVPQIKEPDQVLVRMHAVAMQGGDCQFASGSARMLFPIRATDAAVAIRRLPMILGHEGAGVVAAVGVGVRSVRVGDAVYGIALKRPMAQFWTERSGWCADYAVATEDLLLAKPAHLSFEEAASLLGSTLTAMQITRAAMALNPAAFPHQSLDGKTALVTAGLGAATSIACQVLKNVYGASEVITTVSTAKVALVGELMPGVVDRVVDYQTQDVVGEVGKGQVDFLYNSRPGLGRYLPLMEPKQGVVAAILAIPPSRELRAAMGSEFVPLWLCWVLDLAQAWYWWKLWGTGVRLAFVSGNPGLREDLEAAGEVIATRQVRAVTTVVALEDLETVKERCEEVRTLKGAVGKLVIKLV</sequence>
<gene>
    <name evidence="3" type="ORF">Daus18300_009916</name>
</gene>
<dbReference type="InterPro" id="IPR036291">
    <property type="entry name" value="NAD(P)-bd_dom_sf"/>
</dbReference>
<evidence type="ECO:0000259" key="2">
    <source>
        <dbReference type="SMART" id="SM00829"/>
    </source>
</evidence>